<dbReference type="Proteomes" id="UP001220324">
    <property type="component" value="Unassembled WGS sequence"/>
</dbReference>
<proteinExistence type="predicted"/>
<dbReference type="AlphaFoldDB" id="A0AAD6GIM9"/>
<evidence type="ECO:0000313" key="1">
    <source>
        <dbReference type="EMBL" id="KAJ5547126.1"/>
    </source>
</evidence>
<dbReference type="EMBL" id="JAQIZZ010000003">
    <property type="protein sequence ID" value="KAJ5547126.1"/>
    <property type="molecule type" value="Genomic_DNA"/>
</dbReference>
<gene>
    <name evidence="1" type="ORF">N7494_004711</name>
</gene>
<evidence type="ECO:0000313" key="2">
    <source>
        <dbReference type="Proteomes" id="UP001220324"/>
    </source>
</evidence>
<name>A0AAD6GIM9_9EURO</name>
<reference evidence="1 2" key="1">
    <citation type="journal article" date="2023" name="IMA Fungus">
        <title>Comparative genomic study of the Penicillium genus elucidates a diverse pangenome and 15 lateral gene transfer events.</title>
        <authorList>
            <person name="Petersen C."/>
            <person name="Sorensen T."/>
            <person name="Nielsen M.R."/>
            <person name="Sondergaard T.E."/>
            <person name="Sorensen J.L."/>
            <person name="Fitzpatrick D.A."/>
            <person name="Frisvad J.C."/>
            <person name="Nielsen K.L."/>
        </authorList>
    </citation>
    <scope>NUCLEOTIDE SEQUENCE [LARGE SCALE GENOMIC DNA]</scope>
    <source>
        <strain evidence="1 2">IBT 35679</strain>
    </source>
</reference>
<keyword evidence="2" id="KW-1185">Reference proteome</keyword>
<sequence length="377" mass="42968">MDCCVQSDVERHGLSHTEPVCAQKGWSTLSSFPALWAGKWNIRASLFHRETSLTILKNISNREGALLSMPEKASQCIFLCIKNRGRSYAIRIPCLRSGPRRITGRSLTNLLGRVCYIPGQEICEQPTIKKEGYECDAAIWDRMRVASLNERAGWKKWVPFYGPIAVREVEATHYTKFQFVGVEDVNGRLPIFGLTPVDEERVRKEADHIIASAPTETDVEYGNDCMGDWHSSKCPAYLEPWSPCIMDMAEEARQRKRRLGMLFLLNDCAREPQTANGLRTLEGMAHEACIYNLDDDQFDVPHRNQPYTRTDKLRGIEIDVGWQFDRIASELPDYINRTWFYLALIWVAVVIWKGDTTDWGVAMAFGQLLAASVSLLR</sequence>
<accession>A0AAD6GIM9</accession>
<protein>
    <submittedName>
        <fullName evidence="1">Uncharacterized protein</fullName>
    </submittedName>
</protein>
<comment type="caution">
    <text evidence="1">The sequence shown here is derived from an EMBL/GenBank/DDBJ whole genome shotgun (WGS) entry which is preliminary data.</text>
</comment>
<organism evidence="1 2">
    <name type="scientific">Penicillium frequentans</name>
    <dbReference type="NCBI Taxonomy" id="3151616"/>
    <lineage>
        <taxon>Eukaryota</taxon>
        <taxon>Fungi</taxon>
        <taxon>Dikarya</taxon>
        <taxon>Ascomycota</taxon>
        <taxon>Pezizomycotina</taxon>
        <taxon>Eurotiomycetes</taxon>
        <taxon>Eurotiomycetidae</taxon>
        <taxon>Eurotiales</taxon>
        <taxon>Aspergillaceae</taxon>
        <taxon>Penicillium</taxon>
    </lineage>
</organism>